<dbReference type="AlphaFoldDB" id="A0AAV4S7Z3"/>
<evidence type="ECO:0000313" key="1">
    <source>
        <dbReference type="EMBL" id="GIY28721.1"/>
    </source>
</evidence>
<keyword evidence="2" id="KW-1185">Reference proteome</keyword>
<evidence type="ECO:0000313" key="2">
    <source>
        <dbReference type="Proteomes" id="UP001054837"/>
    </source>
</evidence>
<protein>
    <submittedName>
        <fullName evidence="1">Uncharacterized protein</fullName>
    </submittedName>
</protein>
<reference evidence="1 2" key="1">
    <citation type="submission" date="2021-06" db="EMBL/GenBank/DDBJ databases">
        <title>Caerostris darwini draft genome.</title>
        <authorList>
            <person name="Kono N."/>
            <person name="Arakawa K."/>
        </authorList>
    </citation>
    <scope>NUCLEOTIDE SEQUENCE [LARGE SCALE GENOMIC DNA]</scope>
</reference>
<dbReference type="Proteomes" id="UP001054837">
    <property type="component" value="Unassembled WGS sequence"/>
</dbReference>
<comment type="caution">
    <text evidence="1">The sequence shown here is derived from an EMBL/GenBank/DDBJ whole genome shotgun (WGS) entry which is preliminary data.</text>
</comment>
<dbReference type="EMBL" id="BPLQ01007213">
    <property type="protein sequence ID" value="GIY28721.1"/>
    <property type="molecule type" value="Genomic_DNA"/>
</dbReference>
<proteinExistence type="predicted"/>
<gene>
    <name evidence="1" type="ORF">CDAR_375601</name>
</gene>
<accession>A0AAV4S7Z3</accession>
<sequence length="78" mass="8627">MASISKSIYQIHFRLSLWVNNQVRPTSSTCEVGKGKNYHPQVTHKSPPLSLFPQSSFVALEKSGTMADGSHLTSPARR</sequence>
<organism evidence="1 2">
    <name type="scientific">Caerostris darwini</name>
    <dbReference type="NCBI Taxonomy" id="1538125"/>
    <lineage>
        <taxon>Eukaryota</taxon>
        <taxon>Metazoa</taxon>
        <taxon>Ecdysozoa</taxon>
        <taxon>Arthropoda</taxon>
        <taxon>Chelicerata</taxon>
        <taxon>Arachnida</taxon>
        <taxon>Araneae</taxon>
        <taxon>Araneomorphae</taxon>
        <taxon>Entelegynae</taxon>
        <taxon>Araneoidea</taxon>
        <taxon>Araneidae</taxon>
        <taxon>Caerostris</taxon>
    </lineage>
</organism>
<name>A0AAV4S7Z3_9ARAC</name>